<dbReference type="GO" id="GO:0006835">
    <property type="term" value="P:dicarboxylic acid transport"/>
    <property type="evidence" value="ECO:0007669"/>
    <property type="project" value="TreeGrafter"/>
</dbReference>
<feature type="transmembrane region" description="Helical" evidence="7">
    <location>
        <begin position="99"/>
        <end position="121"/>
    </location>
</feature>
<dbReference type="PANTHER" id="PTHR42865:SF7">
    <property type="entry name" value="PROTON_GLUTAMATE-ASPARTATE SYMPORTER"/>
    <property type="match status" value="1"/>
</dbReference>
<feature type="transmembrane region" description="Helical" evidence="7">
    <location>
        <begin position="20"/>
        <end position="42"/>
    </location>
</feature>
<protein>
    <submittedName>
        <fullName evidence="8">Dicarboxylate/amino acid:cation (Na+ or H+) symporter, DAACS family</fullName>
    </submittedName>
</protein>
<evidence type="ECO:0000256" key="7">
    <source>
        <dbReference type="SAM" id="Phobius"/>
    </source>
</evidence>
<sequence length="443" mass="46905">MNEATAATPEKGEEARARRLQWRMLVGFAVGLFTGLAVHYGAADAPWVDTVTTYVTGPIGQIFLRLLFMLVIPLLVSALIVGVAEMGEMRALKTVGLRTLFYTIIVSSVAVAVSLVMVNVLRPGAGVDPVLANSLLAEGAARAGAIIESAHESKSGIDAVVAIVPDNFFNAMSQNDVLAVMFFALFFGIGLMLVQTPQTQVLKTAIEGVFEVAMRLIGLVIRLAPIAIFCFMFNLAAHFGWDLIARLSAYVLVVLLALGLQMFVIFPVILKLFAKKSPIAFFRETQEAFVMAFATASSNATLPTSLRVAHDRLRLPDRVARFVLTIGATANQNGTAMFEGVTVIFLAQFFGIDLTLTQQISVMLVCILGGIGTAGVPAGSLPVIALILASVGVPPEGIGLVLGVDRFLDMCRTVLNVIGDLVAATVVSAGVKDEPAMTAAPPA</sequence>
<evidence type="ECO:0000256" key="6">
    <source>
        <dbReference type="ARBA" id="ARBA00023136"/>
    </source>
</evidence>
<dbReference type="PANTHER" id="PTHR42865">
    <property type="entry name" value="PROTON/GLUTAMATE-ASPARTATE SYMPORTER"/>
    <property type="match status" value="1"/>
</dbReference>
<dbReference type="InterPro" id="IPR001991">
    <property type="entry name" value="Na-dicarboxylate_symporter"/>
</dbReference>
<keyword evidence="2" id="KW-0813">Transport</keyword>
<gene>
    <name evidence="8" type="ORF">SAMN06295955_12223</name>
</gene>
<dbReference type="GO" id="GO:0005886">
    <property type="term" value="C:plasma membrane"/>
    <property type="evidence" value="ECO:0007669"/>
    <property type="project" value="UniProtKB-SubCell"/>
</dbReference>
<evidence type="ECO:0000313" key="8">
    <source>
        <dbReference type="EMBL" id="SNT28387.1"/>
    </source>
</evidence>
<keyword evidence="5 7" id="KW-1133">Transmembrane helix</keyword>
<dbReference type="OrthoDB" id="9766690at2"/>
<dbReference type="GO" id="GO:0015293">
    <property type="term" value="F:symporter activity"/>
    <property type="evidence" value="ECO:0007669"/>
    <property type="project" value="UniProtKB-KW"/>
</dbReference>
<dbReference type="AlphaFoldDB" id="A0A239LCL1"/>
<dbReference type="SUPFAM" id="SSF118215">
    <property type="entry name" value="Proton glutamate symport protein"/>
    <property type="match status" value="1"/>
</dbReference>
<comment type="subcellular location">
    <subcellularLocation>
        <location evidence="1">Cell membrane</location>
        <topology evidence="1">Multi-pass membrane protein</topology>
    </subcellularLocation>
</comment>
<dbReference type="Pfam" id="PF00375">
    <property type="entry name" value="SDF"/>
    <property type="match status" value="1"/>
</dbReference>
<evidence type="ECO:0000256" key="5">
    <source>
        <dbReference type="ARBA" id="ARBA00022989"/>
    </source>
</evidence>
<organism evidence="8 9">
    <name type="scientific">Sphingopyxis indica</name>
    <dbReference type="NCBI Taxonomy" id="436663"/>
    <lineage>
        <taxon>Bacteria</taxon>
        <taxon>Pseudomonadati</taxon>
        <taxon>Pseudomonadota</taxon>
        <taxon>Alphaproteobacteria</taxon>
        <taxon>Sphingomonadales</taxon>
        <taxon>Sphingomonadaceae</taxon>
        <taxon>Sphingopyxis</taxon>
    </lineage>
</organism>
<feature type="transmembrane region" description="Helical" evidence="7">
    <location>
        <begin position="62"/>
        <end position="87"/>
    </location>
</feature>
<evidence type="ECO:0000256" key="1">
    <source>
        <dbReference type="ARBA" id="ARBA00004651"/>
    </source>
</evidence>
<name>A0A239LCL1_9SPHN</name>
<dbReference type="Proteomes" id="UP000198339">
    <property type="component" value="Unassembled WGS sequence"/>
</dbReference>
<keyword evidence="9" id="KW-1185">Reference proteome</keyword>
<keyword evidence="3" id="KW-1003">Cell membrane</keyword>
<evidence type="ECO:0000256" key="3">
    <source>
        <dbReference type="ARBA" id="ARBA00022475"/>
    </source>
</evidence>
<evidence type="ECO:0000256" key="4">
    <source>
        <dbReference type="ARBA" id="ARBA00022692"/>
    </source>
</evidence>
<feature type="transmembrane region" description="Helical" evidence="7">
    <location>
        <begin position="247"/>
        <end position="273"/>
    </location>
</feature>
<dbReference type="RefSeq" id="WP_089217453.1">
    <property type="nucleotide sequence ID" value="NZ_FZPA01000022.1"/>
</dbReference>
<feature type="transmembrane region" description="Helical" evidence="7">
    <location>
        <begin position="177"/>
        <end position="195"/>
    </location>
</feature>
<reference evidence="8 9" key="1">
    <citation type="submission" date="2017-06" db="EMBL/GenBank/DDBJ databases">
        <authorList>
            <person name="Kim H.J."/>
            <person name="Triplett B.A."/>
        </authorList>
    </citation>
    <scope>NUCLEOTIDE SEQUENCE [LARGE SCALE GENOMIC DNA]</scope>
    <source>
        <strain evidence="8 9">DS15</strain>
    </source>
</reference>
<keyword evidence="6 7" id="KW-0472">Membrane</keyword>
<dbReference type="InterPro" id="IPR036458">
    <property type="entry name" value="Na:dicarbo_symporter_sf"/>
</dbReference>
<proteinExistence type="predicted"/>
<evidence type="ECO:0000256" key="2">
    <source>
        <dbReference type="ARBA" id="ARBA00022448"/>
    </source>
</evidence>
<accession>A0A239LCL1</accession>
<evidence type="ECO:0000313" key="9">
    <source>
        <dbReference type="Proteomes" id="UP000198339"/>
    </source>
</evidence>
<dbReference type="EMBL" id="FZPA01000022">
    <property type="protein sequence ID" value="SNT28387.1"/>
    <property type="molecule type" value="Genomic_DNA"/>
</dbReference>
<feature type="transmembrane region" description="Helical" evidence="7">
    <location>
        <begin position="216"/>
        <end position="241"/>
    </location>
</feature>
<dbReference type="Gene3D" id="1.10.3860.10">
    <property type="entry name" value="Sodium:dicarboxylate symporter"/>
    <property type="match status" value="1"/>
</dbReference>
<dbReference type="PRINTS" id="PR00173">
    <property type="entry name" value="EDTRNSPORT"/>
</dbReference>
<keyword evidence="4 7" id="KW-0812">Transmembrane</keyword>